<feature type="transmembrane region" description="Helical" evidence="1">
    <location>
        <begin position="12"/>
        <end position="44"/>
    </location>
</feature>
<name>A0A2A2I3Q0_9GAMM</name>
<evidence type="ECO:0000313" key="3">
    <source>
        <dbReference type="Proteomes" id="UP000218332"/>
    </source>
</evidence>
<dbReference type="Proteomes" id="UP000218332">
    <property type="component" value="Unassembled WGS sequence"/>
</dbReference>
<dbReference type="AlphaFoldDB" id="A0A2A2I3Q0"/>
<evidence type="ECO:0000256" key="1">
    <source>
        <dbReference type="SAM" id="Phobius"/>
    </source>
</evidence>
<proteinExistence type="predicted"/>
<sequence>MTETWAKWLDTWGLAIVVVAVALSFLFGVPYAYTLIGFAVWGFFGHLVTLDDNEPGGFGNPEESRPVWRGSLKELGVKFLILTGLAVAVVVFPILQELGAR</sequence>
<evidence type="ECO:0000313" key="2">
    <source>
        <dbReference type="EMBL" id="PAV25755.1"/>
    </source>
</evidence>
<keyword evidence="1" id="KW-0472">Membrane</keyword>
<keyword evidence="1" id="KW-0812">Transmembrane</keyword>
<accession>A0A2A2I3Q0</accession>
<organism evidence="2 3">
    <name type="scientific">Tamilnaduibacter salinus</name>
    <dbReference type="NCBI Taxonomy" id="1484056"/>
    <lineage>
        <taxon>Bacteria</taxon>
        <taxon>Pseudomonadati</taxon>
        <taxon>Pseudomonadota</taxon>
        <taxon>Gammaproteobacteria</taxon>
        <taxon>Pseudomonadales</taxon>
        <taxon>Marinobacteraceae</taxon>
        <taxon>Tamilnaduibacter</taxon>
    </lineage>
</organism>
<dbReference type="EMBL" id="NMPM01000049">
    <property type="protein sequence ID" value="PAV25755.1"/>
    <property type="molecule type" value="Genomic_DNA"/>
</dbReference>
<gene>
    <name evidence="2" type="ORF">CF392_09520</name>
</gene>
<protein>
    <submittedName>
        <fullName evidence="2">Uncharacterized protein</fullName>
    </submittedName>
</protein>
<keyword evidence="1" id="KW-1133">Transmembrane helix</keyword>
<reference evidence="2 3" key="1">
    <citation type="submission" date="2017-07" db="EMBL/GenBank/DDBJ databases">
        <title>Tamlnaduibacter salinus (Mi-7) genome sequencing.</title>
        <authorList>
            <person name="Verma A."/>
            <person name="Krishnamurthi S."/>
        </authorList>
    </citation>
    <scope>NUCLEOTIDE SEQUENCE [LARGE SCALE GENOMIC DNA]</scope>
    <source>
        <strain evidence="2 3">Mi-7</strain>
    </source>
</reference>
<keyword evidence="3" id="KW-1185">Reference proteome</keyword>
<comment type="caution">
    <text evidence="2">The sequence shown here is derived from an EMBL/GenBank/DDBJ whole genome shotgun (WGS) entry which is preliminary data.</text>
</comment>
<feature type="transmembrane region" description="Helical" evidence="1">
    <location>
        <begin position="75"/>
        <end position="95"/>
    </location>
</feature>
<dbReference type="RefSeq" id="WP_095611222.1">
    <property type="nucleotide sequence ID" value="NZ_NMPM01000049.1"/>
</dbReference>